<keyword evidence="1" id="KW-0472">Membrane</keyword>
<dbReference type="EMBL" id="WTYR01000001">
    <property type="protein sequence ID" value="MXP10381.1"/>
    <property type="molecule type" value="Genomic_DNA"/>
</dbReference>
<dbReference type="Pfam" id="PF05656">
    <property type="entry name" value="DUF805"/>
    <property type="match status" value="1"/>
</dbReference>
<feature type="transmembrane region" description="Helical" evidence="1">
    <location>
        <begin position="121"/>
        <end position="140"/>
    </location>
</feature>
<dbReference type="Proteomes" id="UP000429229">
    <property type="component" value="Unassembled WGS sequence"/>
</dbReference>
<dbReference type="OrthoDB" id="9812349at2"/>
<organism evidence="2 3">
    <name type="scientific">Alteriqipengyuania halimionae</name>
    <dbReference type="NCBI Taxonomy" id="1926630"/>
    <lineage>
        <taxon>Bacteria</taxon>
        <taxon>Pseudomonadati</taxon>
        <taxon>Pseudomonadota</taxon>
        <taxon>Alphaproteobacteria</taxon>
        <taxon>Sphingomonadales</taxon>
        <taxon>Erythrobacteraceae</taxon>
        <taxon>Alteriqipengyuania</taxon>
    </lineage>
</organism>
<keyword evidence="1" id="KW-0812">Transmembrane</keyword>
<evidence type="ECO:0000313" key="2">
    <source>
        <dbReference type="EMBL" id="MXP10381.1"/>
    </source>
</evidence>
<protein>
    <submittedName>
        <fullName evidence="2">DUF805 domain-containing protein</fullName>
    </submittedName>
</protein>
<feature type="transmembrane region" description="Helical" evidence="1">
    <location>
        <begin position="32"/>
        <end position="50"/>
    </location>
</feature>
<name>A0A6I4U7L9_9SPHN</name>
<keyword evidence="1" id="KW-1133">Transmembrane helix</keyword>
<proteinExistence type="predicted"/>
<dbReference type="RefSeq" id="WP_160616994.1">
    <property type="nucleotide sequence ID" value="NZ_WTYR01000001.1"/>
</dbReference>
<sequence>MTDRKWAPLRLMPSRTISRTFEFSGRSSRTELFVYLVLTSLFLWLLFWAFDWLLPQDSGVWLLYLAIDAVVSLPLVSLLFRRAQDAGFSGWLSLPGVLLWIVSIYDGLINRPMTSWDAWGMPWTLIGLASIIWVVILSLLPPPLGENRFGPDPRLA</sequence>
<keyword evidence="3" id="KW-1185">Reference proteome</keyword>
<feature type="transmembrane region" description="Helical" evidence="1">
    <location>
        <begin position="92"/>
        <end position="109"/>
    </location>
</feature>
<reference evidence="2 3" key="1">
    <citation type="submission" date="2019-12" db="EMBL/GenBank/DDBJ databases">
        <title>Genomic-based taxomic classification of the family Erythrobacteraceae.</title>
        <authorList>
            <person name="Xu L."/>
        </authorList>
    </citation>
    <scope>NUCLEOTIDE SEQUENCE [LARGE SCALE GENOMIC DNA]</scope>
    <source>
        <strain evidence="2 3">LMG 29519</strain>
    </source>
</reference>
<dbReference type="GO" id="GO:0016020">
    <property type="term" value="C:membrane"/>
    <property type="evidence" value="ECO:0007669"/>
    <property type="project" value="InterPro"/>
</dbReference>
<dbReference type="InterPro" id="IPR008523">
    <property type="entry name" value="DUF805"/>
</dbReference>
<feature type="transmembrane region" description="Helical" evidence="1">
    <location>
        <begin position="62"/>
        <end position="80"/>
    </location>
</feature>
<gene>
    <name evidence="2" type="ORF">GRI68_09350</name>
</gene>
<comment type="caution">
    <text evidence="2">The sequence shown here is derived from an EMBL/GenBank/DDBJ whole genome shotgun (WGS) entry which is preliminary data.</text>
</comment>
<evidence type="ECO:0000313" key="3">
    <source>
        <dbReference type="Proteomes" id="UP000429229"/>
    </source>
</evidence>
<dbReference type="AlphaFoldDB" id="A0A6I4U7L9"/>
<evidence type="ECO:0000256" key="1">
    <source>
        <dbReference type="SAM" id="Phobius"/>
    </source>
</evidence>
<accession>A0A6I4U7L9</accession>